<protein>
    <recommendedName>
        <fullName evidence="3">G domain-containing protein</fullName>
    </recommendedName>
</protein>
<dbReference type="Gramene" id="novel_model_1519_5bd9a17a.1.5bd9b135">
    <property type="protein sequence ID" value="cds.novel_model_1519_5bd9a17a.1.5bd9b135"/>
    <property type="gene ID" value="novel_gene_852_5bd9a17a"/>
</dbReference>
<reference evidence="4 5" key="1">
    <citation type="submission" date="2018-11" db="EMBL/GenBank/DDBJ databases">
        <authorList>
            <person name="Grassa J C."/>
        </authorList>
    </citation>
    <scope>NUCLEOTIDE SEQUENCE [LARGE SCALE GENOMIC DNA]</scope>
</reference>
<feature type="domain" description="G" evidence="3">
    <location>
        <begin position="156"/>
        <end position="176"/>
    </location>
</feature>
<dbReference type="EnsemblPlants" id="novel_model_1519_5bd9a17a.1.5bd9b135">
    <property type="protein sequence ID" value="cds.novel_model_1519_5bd9a17a.1.5bd9b135"/>
    <property type="gene ID" value="novel_gene_852_5bd9a17a"/>
</dbReference>
<reference evidence="4" key="2">
    <citation type="submission" date="2021-03" db="UniProtKB">
        <authorList>
            <consortium name="EnsemblPlants"/>
        </authorList>
    </citation>
    <scope>IDENTIFICATION</scope>
</reference>
<evidence type="ECO:0000256" key="1">
    <source>
        <dbReference type="SAM" id="Coils"/>
    </source>
</evidence>
<feature type="chain" id="PRO_5044663223" description="G domain-containing protein" evidence="2">
    <location>
        <begin position="19"/>
        <end position="194"/>
    </location>
</feature>
<sequence>MGALKLILLSSTTAPTTSTTSLCLLSPCPTRPFPFSLRALTAPFLHLRPPLFLSTSLPRCTSKLAAVESNNDGYDDSEEDFEELEEEADGAEHSESESDALIDVESLEKEAIDFVREFSSSLSKELIIEEDVKTDRKSRRRQKTVTKSIPNHLLPKVAIVGRPNVGKSALFNRLVGGTGLLLLMNLGLQRSFIW</sequence>
<dbReference type="PANTHER" id="PTHR43834">
    <property type="entry name" value="GTPASE DER"/>
    <property type="match status" value="1"/>
</dbReference>
<feature type="coiled-coil region" evidence="1">
    <location>
        <begin position="67"/>
        <end position="94"/>
    </location>
</feature>
<dbReference type="EnsemblPlants" id="novel_model_1518_5bd9a17a">
    <property type="protein sequence ID" value="cds.novel_model_1518_5bd9a17a"/>
    <property type="gene ID" value="novel_gene_852_5bd9a17a"/>
</dbReference>
<name>A0A803QUF1_CANSA</name>
<evidence type="ECO:0000313" key="5">
    <source>
        <dbReference type="Proteomes" id="UP000596661"/>
    </source>
</evidence>
<dbReference type="Pfam" id="PF01926">
    <property type="entry name" value="MMR_HSR1"/>
    <property type="match status" value="1"/>
</dbReference>
<dbReference type="AlphaFoldDB" id="A0A803QUF1"/>
<dbReference type="InterPro" id="IPR006073">
    <property type="entry name" value="GTP-bd"/>
</dbReference>
<dbReference type="Proteomes" id="UP000596661">
    <property type="component" value="Chromosome 1"/>
</dbReference>
<feature type="signal peptide" evidence="2">
    <location>
        <begin position="1"/>
        <end position="18"/>
    </location>
</feature>
<keyword evidence="1" id="KW-0175">Coiled coil</keyword>
<proteinExistence type="predicted"/>
<dbReference type="Gramene" id="novel_model_1518_5bd9a17a">
    <property type="protein sequence ID" value="cds.novel_model_1518_5bd9a17a"/>
    <property type="gene ID" value="novel_gene_852_5bd9a17a"/>
</dbReference>
<organism evidence="4 5">
    <name type="scientific">Cannabis sativa</name>
    <name type="common">Hemp</name>
    <name type="synonym">Marijuana</name>
    <dbReference type="NCBI Taxonomy" id="3483"/>
    <lineage>
        <taxon>Eukaryota</taxon>
        <taxon>Viridiplantae</taxon>
        <taxon>Streptophyta</taxon>
        <taxon>Embryophyta</taxon>
        <taxon>Tracheophyta</taxon>
        <taxon>Spermatophyta</taxon>
        <taxon>Magnoliopsida</taxon>
        <taxon>eudicotyledons</taxon>
        <taxon>Gunneridae</taxon>
        <taxon>Pentapetalae</taxon>
        <taxon>rosids</taxon>
        <taxon>fabids</taxon>
        <taxon>Rosales</taxon>
        <taxon>Cannabaceae</taxon>
        <taxon>Cannabis</taxon>
    </lineage>
</organism>
<accession>A0A803QUF1</accession>
<evidence type="ECO:0000259" key="3">
    <source>
        <dbReference type="Pfam" id="PF01926"/>
    </source>
</evidence>
<dbReference type="GO" id="GO:0009507">
    <property type="term" value="C:chloroplast"/>
    <property type="evidence" value="ECO:0007669"/>
    <property type="project" value="TreeGrafter"/>
</dbReference>
<dbReference type="EMBL" id="UZAU01000039">
    <property type="status" value="NOT_ANNOTATED_CDS"/>
    <property type="molecule type" value="Genomic_DNA"/>
</dbReference>
<keyword evidence="2" id="KW-0732">Signal</keyword>
<dbReference type="GO" id="GO:0005525">
    <property type="term" value="F:GTP binding"/>
    <property type="evidence" value="ECO:0007669"/>
    <property type="project" value="InterPro"/>
</dbReference>
<dbReference type="SUPFAM" id="SSF52540">
    <property type="entry name" value="P-loop containing nucleoside triphosphate hydrolases"/>
    <property type="match status" value="1"/>
</dbReference>
<keyword evidence="5" id="KW-1185">Reference proteome</keyword>
<evidence type="ECO:0000313" key="4">
    <source>
        <dbReference type="EnsemblPlants" id="cds.novel_model_1518_5bd9a17a"/>
    </source>
</evidence>
<dbReference type="PANTHER" id="PTHR43834:SF2">
    <property type="entry name" value="GTPASE DER"/>
    <property type="match status" value="1"/>
</dbReference>
<evidence type="ECO:0000256" key="2">
    <source>
        <dbReference type="SAM" id="SignalP"/>
    </source>
</evidence>
<accession>A0A803QUF2</accession>
<dbReference type="Gene3D" id="3.40.50.300">
    <property type="entry name" value="P-loop containing nucleotide triphosphate hydrolases"/>
    <property type="match status" value="1"/>
</dbReference>
<dbReference type="InterPro" id="IPR027417">
    <property type="entry name" value="P-loop_NTPase"/>
</dbReference>